<dbReference type="PROSITE" id="PS51935">
    <property type="entry name" value="NLPC_P60"/>
    <property type="match status" value="1"/>
</dbReference>
<dbReference type="Pfam" id="PF05382">
    <property type="entry name" value="Amidase_5"/>
    <property type="match status" value="1"/>
</dbReference>
<evidence type="ECO:0000259" key="6">
    <source>
        <dbReference type="PROSITE" id="PS51935"/>
    </source>
</evidence>
<proteinExistence type="inferred from homology"/>
<dbReference type="InterPro" id="IPR008044">
    <property type="entry name" value="Phage_lysin"/>
</dbReference>
<dbReference type="Gene3D" id="3.90.1720.10">
    <property type="entry name" value="endopeptidase domain like (from Nostoc punctiforme)"/>
    <property type="match status" value="1"/>
</dbReference>
<feature type="region of interest" description="Disordered" evidence="5">
    <location>
        <begin position="100"/>
        <end position="121"/>
    </location>
</feature>
<evidence type="ECO:0000256" key="2">
    <source>
        <dbReference type="ARBA" id="ARBA00022670"/>
    </source>
</evidence>
<comment type="similarity">
    <text evidence="1">Belongs to the peptidase C40 family.</text>
</comment>
<keyword evidence="3 7" id="KW-0378">Hydrolase</keyword>
<dbReference type="AlphaFoldDB" id="A0A6G7B884"/>
<evidence type="ECO:0000313" key="8">
    <source>
        <dbReference type="Proteomes" id="UP000501676"/>
    </source>
</evidence>
<reference evidence="7 8" key="1">
    <citation type="submission" date="2020-02" db="EMBL/GenBank/DDBJ databases">
        <title>Complete genome sequences of six Lactobacillus iners strains isolated from the human vagina.</title>
        <authorList>
            <person name="France M.T."/>
            <person name="Rutt L."/>
            <person name="Narina S."/>
            <person name="Arbaugh S."/>
            <person name="Humphrys M.S."/>
            <person name="Ma B."/>
            <person name="Hayward M.R."/>
            <person name="Relman D."/>
            <person name="Kwon D.S."/>
            <person name="Ravel J."/>
        </authorList>
    </citation>
    <scope>NUCLEOTIDE SEQUENCE [LARGE SCALE GENOMIC DNA]</scope>
    <source>
        <strain evidence="7 8">C0210C1</strain>
    </source>
</reference>
<dbReference type="InterPro" id="IPR038765">
    <property type="entry name" value="Papain-like_cys_pep_sf"/>
</dbReference>
<protein>
    <submittedName>
        <fullName evidence="7">Peptidoglycan hydrolase</fullName>
    </submittedName>
</protein>
<dbReference type="InterPro" id="IPR000064">
    <property type="entry name" value="NLP_P60_dom"/>
</dbReference>
<dbReference type="EMBL" id="CP049228">
    <property type="protein sequence ID" value="QIH23618.1"/>
    <property type="molecule type" value="Genomic_DNA"/>
</dbReference>
<keyword evidence="2" id="KW-0645">Protease</keyword>
<dbReference type="RefSeq" id="WP_164823951.1">
    <property type="nucleotide sequence ID" value="NZ_CP049228.1"/>
</dbReference>
<organism evidence="7 8">
    <name type="scientific">Lactobacillus iners</name>
    <dbReference type="NCBI Taxonomy" id="147802"/>
    <lineage>
        <taxon>Bacteria</taxon>
        <taxon>Bacillati</taxon>
        <taxon>Bacillota</taxon>
        <taxon>Bacilli</taxon>
        <taxon>Lactobacillales</taxon>
        <taxon>Lactobacillaceae</taxon>
        <taxon>Lactobacillus</taxon>
    </lineage>
</organism>
<name>A0A6G7B884_9LACO</name>
<keyword evidence="4" id="KW-0788">Thiol protease</keyword>
<evidence type="ECO:0000256" key="3">
    <source>
        <dbReference type="ARBA" id="ARBA00022801"/>
    </source>
</evidence>
<dbReference type="Proteomes" id="UP000501676">
    <property type="component" value="Chromosome"/>
</dbReference>
<gene>
    <name evidence="7" type="ORF">G6Z83_02565</name>
</gene>
<evidence type="ECO:0000313" key="7">
    <source>
        <dbReference type="EMBL" id="QIH23618.1"/>
    </source>
</evidence>
<dbReference type="SUPFAM" id="SSF54001">
    <property type="entry name" value="Cysteine proteinases"/>
    <property type="match status" value="1"/>
</dbReference>
<evidence type="ECO:0000256" key="1">
    <source>
        <dbReference type="ARBA" id="ARBA00007074"/>
    </source>
</evidence>
<evidence type="ECO:0000256" key="4">
    <source>
        <dbReference type="ARBA" id="ARBA00022807"/>
    </source>
</evidence>
<evidence type="ECO:0000256" key="5">
    <source>
        <dbReference type="SAM" id="MobiDB-lite"/>
    </source>
</evidence>
<feature type="domain" description="NlpC/P60" evidence="6">
    <location>
        <begin position="254"/>
        <end position="405"/>
    </location>
</feature>
<dbReference type="GO" id="GO:0006508">
    <property type="term" value="P:proteolysis"/>
    <property type="evidence" value="ECO:0007669"/>
    <property type="project" value="UniProtKB-KW"/>
</dbReference>
<accession>A0A6G7B884</accession>
<dbReference type="GO" id="GO:0008234">
    <property type="term" value="F:cysteine-type peptidase activity"/>
    <property type="evidence" value="ECO:0007669"/>
    <property type="project" value="UniProtKB-KW"/>
</dbReference>
<sequence length="405" mass="44797">MKKRKFVRNLSKGLILSVATLCGESLLNVQQSKADTRTSMNGSTLRIVYNGRGKVNLLNSKFKYQNQYVANGTNWKVWEKLVSNQGTLYRIGNENQWVPEQYTDKKSTTQAPKKPTTNTNNNVQAKTILPTANVVKIKAATGVNVYTAPVNGRYVKHLNPNTSWKYFKIEHGNDGYTWFNLGGAQWISSKLTDQPQLVKNISRVTQAPKTVEKAKTISKAKSTYNPVQNLANIYIPKHVYIPKHNNMSIYDMGLNNGPVNIDSAISFMRQLKNNGVQYSMFGKRDGSDGTADCSGAVYAALRAGGASSLGYIPNTDSMHNWLLKNNFTEVAHSTRIPNQKGDVVIFGTKGLSGGAAGHVVLYTSPYTIIHCTDRDDSHSGVLEEPASNIEGCYTSMGGFYVYRQI</sequence>